<dbReference type="InterPro" id="IPR006665">
    <property type="entry name" value="OmpA-like"/>
</dbReference>
<dbReference type="Gene3D" id="3.30.1330.60">
    <property type="entry name" value="OmpA-like domain"/>
    <property type="match status" value="1"/>
</dbReference>
<accession>A0A9D1R2E7</accession>
<dbReference type="InterPro" id="IPR014169">
    <property type="entry name" value="Pal_lipo_C"/>
</dbReference>
<evidence type="ECO:0000256" key="4">
    <source>
        <dbReference type="ARBA" id="ARBA00023139"/>
    </source>
</evidence>
<sequence length="165" mass="18045">MNTFKRLTLVLALVVAMGAGFGCAKKQTATDTAPVVATDDGSAAAAAIERAAQAISDGVVYFDFDKSDIKAESRDMLRQKAELMKAYPSIRVRIEGNCDARGTQEYNLALGERRARAAYEYLVMLGVNPDQMEMISYGKERPAVEGTGPSVWAQNRRDDFRVIAK</sequence>
<evidence type="ECO:0000256" key="6">
    <source>
        <dbReference type="ARBA" id="ARBA00023288"/>
    </source>
</evidence>
<keyword evidence="6 8" id="KW-0449">Lipoprotein</keyword>
<dbReference type="PRINTS" id="PR01021">
    <property type="entry name" value="OMPADOMAIN"/>
</dbReference>
<keyword evidence="7" id="KW-0131">Cell cycle</keyword>
<dbReference type="SUPFAM" id="SSF103088">
    <property type="entry name" value="OmpA-like"/>
    <property type="match status" value="1"/>
</dbReference>
<protein>
    <recommendedName>
        <fullName evidence="8">Peptidoglycan-associated lipoprotein</fullName>
        <shortName evidence="8">PAL</shortName>
    </recommendedName>
</protein>
<dbReference type="AlphaFoldDB" id="A0A9D1R2E7"/>
<comment type="caution">
    <text evidence="11">The sequence shown here is derived from an EMBL/GenBank/DDBJ whole genome shotgun (WGS) entry which is preliminary data.</text>
</comment>
<keyword evidence="4 8" id="KW-0564">Palmitate</keyword>
<dbReference type="InterPro" id="IPR039001">
    <property type="entry name" value="Pal"/>
</dbReference>
<comment type="subcellular location">
    <subcellularLocation>
        <location evidence="8">Cell outer membrane</location>
        <topology evidence="8">Lipid-anchor</topology>
    </subcellularLocation>
</comment>
<keyword evidence="5 8" id="KW-0998">Cell outer membrane</keyword>
<feature type="signal peptide" evidence="9">
    <location>
        <begin position="1"/>
        <end position="24"/>
    </location>
</feature>
<dbReference type="Proteomes" id="UP000824264">
    <property type="component" value="Unassembled WGS sequence"/>
</dbReference>
<keyword evidence="1" id="KW-0132">Cell division</keyword>
<dbReference type="InterPro" id="IPR006664">
    <property type="entry name" value="OMP_bac"/>
</dbReference>
<evidence type="ECO:0000256" key="8">
    <source>
        <dbReference type="HAMAP-Rule" id="MF_02204"/>
    </source>
</evidence>
<evidence type="ECO:0000256" key="2">
    <source>
        <dbReference type="ARBA" id="ARBA00022729"/>
    </source>
</evidence>
<dbReference type="CDD" id="cd07185">
    <property type="entry name" value="OmpA_C-like"/>
    <property type="match status" value="1"/>
</dbReference>
<gene>
    <name evidence="8 11" type="primary">pal</name>
    <name evidence="11" type="ORF">H9874_11275</name>
</gene>
<dbReference type="HAMAP" id="MF_02204">
    <property type="entry name" value="Pal"/>
    <property type="match status" value="1"/>
</dbReference>
<dbReference type="EMBL" id="DXGI01000417">
    <property type="protein sequence ID" value="HIW79704.1"/>
    <property type="molecule type" value="Genomic_DNA"/>
</dbReference>
<reference evidence="11" key="1">
    <citation type="journal article" date="2021" name="PeerJ">
        <title>Extensive microbial diversity within the chicken gut microbiome revealed by metagenomics and culture.</title>
        <authorList>
            <person name="Gilroy R."/>
            <person name="Ravi A."/>
            <person name="Getino M."/>
            <person name="Pursley I."/>
            <person name="Horton D.L."/>
            <person name="Alikhan N.F."/>
            <person name="Baker D."/>
            <person name="Gharbi K."/>
            <person name="Hall N."/>
            <person name="Watson M."/>
            <person name="Adriaenssens E.M."/>
            <person name="Foster-Nyarko E."/>
            <person name="Jarju S."/>
            <person name="Secka A."/>
            <person name="Antonio M."/>
            <person name="Oren A."/>
            <person name="Chaudhuri R.R."/>
            <person name="La Ragione R."/>
            <person name="Hildebrand F."/>
            <person name="Pallen M.J."/>
        </authorList>
    </citation>
    <scope>NUCLEOTIDE SEQUENCE</scope>
    <source>
        <strain evidence="11">ChiSxjej5B17-1746</strain>
    </source>
</reference>
<evidence type="ECO:0000256" key="9">
    <source>
        <dbReference type="SAM" id="SignalP"/>
    </source>
</evidence>
<dbReference type="GO" id="GO:0051301">
    <property type="term" value="P:cell division"/>
    <property type="evidence" value="ECO:0007669"/>
    <property type="project" value="UniProtKB-KW"/>
</dbReference>
<evidence type="ECO:0000256" key="1">
    <source>
        <dbReference type="ARBA" id="ARBA00022618"/>
    </source>
</evidence>
<evidence type="ECO:0000256" key="5">
    <source>
        <dbReference type="ARBA" id="ARBA00023237"/>
    </source>
</evidence>
<keyword evidence="2 8" id="KW-0732">Signal</keyword>
<evidence type="ECO:0000256" key="3">
    <source>
        <dbReference type="ARBA" id="ARBA00023136"/>
    </source>
</evidence>
<dbReference type="InterPro" id="IPR036737">
    <property type="entry name" value="OmpA-like_sf"/>
</dbReference>
<reference evidence="11" key="2">
    <citation type="submission" date="2021-04" db="EMBL/GenBank/DDBJ databases">
        <authorList>
            <person name="Gilroy R."/>
        </authorList>
    </citation>
    <scope>NUCLEOTIDE SEQUENCE</scope>
    <source>
        <strain evidence="11">ChiSxjej5B17-1746</strain>
    </source>
</reference>
<dbReference type="InterPro" id="IPR050330">
    <property type="entry name" value="Bact_OuterMem_StrucFunc"/>
</dbReference>
<dbReference type="PROSITE" id="PS51123">
    <property type="entry name" value="OMPA_2"/>
    <property type="match status" value="1"/>
</dbReference>
<dbReference type="PANTHER" id="PTHR30329:SF21">
    <property type="entry name" value="LIPOPROTEIN YIAD-RELATED"/>
    <property type="match status" value="1"/>
</dbReference>
<proteinExistence type="inferred from homology"/>
<keyword evidence="3 8" id="KW-0472">Membrane</keyword>
<dbReference type="NCBIfam" id="TIGR02802">
    <property type="entry name" value="Pal_lipo"/>
    <property type="match status" value="1"/>
</dbReference>
<name>A0A9D1R2E7_9BACT</name>
<evidence type="ECO:0000256" key="7">
    <source>
        <dbReference type="ARBA" id="ARBA00023306"/>
    </source>
</evidence>
<comment type="similarity">
    <text evidence="8">Belongs to the Pal lipoprotein family.</text>
</comment>
<dbReference type="GO" id="GO:0009279">
    <property type="term" value="C:cell outer membrane"/>
    <property type="evidence" value="ECO:0007669"/>
    <property type="project" value="UniProtKB-SubCell"/>
</dbReference>
<feature type="chain" id="PRO_5039555599" description="Peptidoglycan-associated lipoprotein" evidence="9">
    <location>
        <begin position="25"/>
        <end position="165"/>
    </location>
</feature>
<dbReference type="Pfam" id="PF00691">
    <property type="entry name" value="OmpA"/>
    <property type="match status" value="1"/>
</dbReference>
<evidence type="ECO:0000313" key="11">
    <source>
        <dbReference type="EMBL" id="HIW79704.1"/>
    </source>
</evidence>
<dbReference type="PROSITE" id="PS51257">
    <property type="entry name" value="PROKAR_LIPOPROTEIN"/>
    <property type="match status" value="1"/>
</dbReference>
<feature type="domain" description="OmpA-like" evidence="10">
    <location>
        <begin position="49"/>
        <end position="165"/>
    </location>
</feature>
<evidence type="ECO:0000313" key="12">
    <source>
        <dbReference type="Proteomes" id="UP000824264"/>
    </source>
</evidence>
<evidence type="ECO:0000259" key="10">
    <source>
        <dbReference type="PROSITE" id="PS51123"/>
    </source>
</evidence>
<dbReference type="PANTHER" id="PTHR30329">
    <property type="entry name" value="STATOR ELEMENT OF FLAGELLAR MOTOR COMPLEX"/>
    <property type="match status" value="1"/>
</dbReference>
<organism evidence="11 12">
    <name type="scientific">Candidatus Bilophila faecipullorum</name>
    <dbReference type="NCBI Taxonomy" id="2838482"/>
    <lineage>
        <taxon>Bacteria</taxon>
        <taxon>Pseudomonadati</taxon>
        <taxon>Thermodesulfobacteriota</taxon>
        <taxon>Desulfovibrionia</taxon>
        <taxon>Desulfovibrionales</taxon>
        <taxon>Desulfovibrionaceae</taxon>
        <taxon>Bilophila</taxon>
    </lineage>
</organism>